<name>A0A0A9GCB8_ARUDO</name>
<dbReference type="AlphaFoldDB" id="A0A0A9GCB8"/>
<protein>
    <submittedName>
        <fullName evidence="2">Uncharacterized protein</fullName>
    </submittedName>
</protein>
<evidence type="ECO:0000256" key="1">
    <source>
        <dbReference type="SAM" id="MobiDB-lite"/>
    </source>
</evidence>
<accession>A0A0A9GCB8</accession>
<evidence type="ECO:0000313" key="2">
    <source>
        <dbReference type="EMBL" id="JAE18338.1"/>
    </source>
</evidence>
<proteinExistence type="predicted"/>
<reference evidence="2" key="2">
    <citation type="journal article" date="2015" name="Data Brief">
        <title>Shoot transcriptome of the giant reed, Arundo donax.</title>
        <authorList>
            <person name="Barrero R.A."/>
            <person name="Guerrero F.D."/>
            <person name="Moolhuijzen P."/>
            <person name="Goolsby J.A."/>
            <person name="Tidwell J."/>
            <person name="Bellgard S.E."/>
            <person name="Bellgard M.I."/>
        </authorList>
    </citation>
    <scope>NUCLEOTIDE SEQUENCE</scope>
    <source>
        <tissue evidence="2">Shoot tissue taken approximately 20 cm above the soil surface</tissue>
    </source>
</reference>
<sequence>MAVGNDDGVEHLVHSGALAALLHHAHGSHLPFHVRVATVTFTRQQWRRRRHGDAQDPGVEPDGVHKPERVAEVLEVAVDLAVAREAAVVTGGGAGGQELEVGDAHSLARAQQPHGRVHAAVHLHRRRRAERVAVVGGGVVQPLPADVAALLHDRHGVALAPQLARCGQAGHARADDAHILRRPERQLANHVE</sequence>
<feature type="region of interest" description="Disordered" evidence="1">
    <location>
        <begin position="45"/>
        <end position="64"/>
    </location>
</feature>
<organism evidence="2">
    <name type="scientific">Arundo donax</name>
    <name type="common">Giant reed</name>
    <name type="synonym">Donax arundinaceus</name>
    <dbReference type="NCBI Taxonomy" id="35708"/>
    <lineage>
        <taxon>Eukaryota</taxon>
        <taxon>Viridiplantae</taxon>
        <taxon>Streptophyta</taxon>
        <taxon>Embryophyta</taxon>
        <taxon>Tracheophyta</taxon>
        <taxon>Spermatophyta</taxon>
        <taxon>Magnoliopsida</taxon>
        <taxon>Liliopsida</taxon>
        <taxon>Poales</taxon>
        <taxon>Poaceae</taxon>
        <taxon>PACMAD clade</taxon>
        <taxon>Arundinoideae</taxon>
        <taxon>Arundineae</taxon>
        <taxon>Arundo</taxon>
    </lineage>
</organism>
<dbReference type="EMBL" id="GBRH01179558">
    <property type="protein sequence ID" value="JAE18338.1"/>
    <property type="molecule type" value="Transcribed_RNA"/>
</dbReference>
<reference evidence="2" key="1">
    <citation type="submission" date="2014-09" db="EMBL/GenBank/DDBJ databases">
        <authorList>
            <person name="Magalhaes I.L.F."/>
            <person name="Oliveira U."/>
            <person name="Santos F.R."/>
            <person name="Vidigal T.H.D.A."/>
            <person name="Brescovit A.D."/>
            <person name="Santos A.J."/>
        </authorList>
    </citation>
    <scope>NUCLEOTIDE SEQUENCE</scope>
    <source>
        <tissue evidence="2">Shoot tissue taken approximately 20 cm above the soil surface</tissue>
    </source>
</reference>